<comment type="caution">
    <text evidence="11">The sequence shown here is derived from an EMBL/GenBank/DDBJ whole genome shotgun (WGS) entry which is preliminary data.</text>
</comment>
<dbReference type="InterPro" id="IPR000390">
    <property type="entry name" value="Small_drug/metabolite_transptr"/>
</dbReference>
<proteinExistence type="inferred from homology"/>
<evidence type="ECO:0000256" key="7">
    <source>
        <dbReference type="ARBA" id="ARBA00038151"/>
    </source>
</evidence>
<evidence type="ECO:0000256" key="5">
    <source>
        <dbReference type="ARBA" id="ARBA00022989"/>
    </source>
</evidence>
<comment type="subcellular location">
    <subcellularLocation>
        <location evidence="1 9">Cell membrane</location>
        <topology evidence="1 9">Multi-pass membrane protein</topology>
    </subcellularLocation>
</comment>
<dbReference type="RefSeq" id="WP_056137213.1">
    <property type="nucleotide sequence ID" value="NZ_CP168562.1"/>
</dbReference>
<reference evidence="11 12" key="1">
    <citation type="submission" date="2019-12" db="EMBL/GenBank/DDBJ databases">
        <authorList>
            <person name="Li C."/>
            <person name="Zhao J."/>
        </authorList>
    </citation>
    <scope>NUCLEOTIDE SEQUENCE [LARGE SCALE GENOMIC DNA]</scope>
    <source>
        <strain evidence="11 12">NEAU-DD11</strain>
    </source>
</reference>
<gene>
    <name evidence="11" type="ORF">GPY61_23060</name>
</gene>
<dbReference type="EMBL" id="WSES01000007">
    <property type="protein sequence ID" value="MVW62814.1"/>
    <property type="molecule type" value="Genomic_DNA"/>
</dbReference>
<evidence type="ECO:0000313" key="12">
    <source>
        <dbReference type="Proteomes" id="UP000443353"/>
    </source>
</evidence>
<comment type="similarity">
    <text evidence="7">Belongs to the drug/metabolite transporter (DMT) superfamily. Small multidrug resistance (SMR) (TC 2.A.7.1) family. Gdx/SugE subfamily.</text>
</comment>
<keyword evidence="4 9" id="KW-0812">Transmembrane</keyword>
<dbReference type="SUPFAM" id="SSF103481">
    <property type="entry name" value="Multidrug resistance efflux transporter EmrE"/>
    <property type="match status" value="1"/>
</dbReference>
<dbReference type="FunFam" id="1.10.3730.20:FF:000001">
    <property type="entry name" value="Quaternary ammonium compound resistance transporter SugE"/>
    <property type="match status" value="1"/>
</dbReference>
<dbReference type="GO" id="GO:1990961">
    <property type="term" value="P:xenobiotic detoxification by transmembrane export across the plasma membrane"/>
    <property type="evidence" value="ECO:0007669"/>
    <property type="project" value="UniProtKB-ARBA"/>
</dbReference>
<evidence type="ECO:0000256" key="6">
    <source>
        <dbReference type="ARBA" id="ARBA00023136"/>
    </source>
</evidence>
<evidence type="ECO:0000256" key="8">
    <source>
        <dbReference type="ARBA" id="ARBA00039168"/>
    </source>
</evidence>
<accession>A0A7X3G3A3</accession>
<name>A0A7X3G3A3_9BURK</name>
<dbReference type="Gene3D" id="1.10.3730.20">
    <property type="match status" value="1"/>
</dbReference>
<feature type="transmembrane region" description="Helical" evidence="10">
    <location>
        <begin position="86"/>
        <end position="104"/>
    </location>
</feature>
<evidence type="ECO:0000256" key="9">
    <source>
        <dbReference type="RuleBase" id="RU003942"/>
    </source>
</evidence>
<dbReference type="InterPro" id="IPR037185">
    <property type="entry name" value="EmrE-like"/>
</dbReference>
<evidence type="ECO:0000256" key="1">
    <source>
        <dbReference type="ARBA" id="ARBA00004651"/>
    </source>
</evidence>
<feature type="transmembrane region" description="Helical" evidence="10">
    <location>
        <begin position="58"/>
        <end position="80"/>
    </location>
</feature>
<dbReference type="Proteomes" id="UP000443353">
    <property type="component" value="Unassembled WGS sequence"/>
</dbReference>
<feature type="transmembrane region" description="Helical" evidence="10">
    <location>
        <begin position="34"/>
        <end position="51"/>
    </location>
</feature>
<evidence type="ECO:0000256" key="2">
    <source>
        <dbReference type="ARBA" id="ARBA00022448"/>
    </source>
</evidence>
<dbReference type="GO" id="GO:0022857">
    <property type="term" value="F:transmembrane transporter activity"/>
    <property type="evidence" value="ECO:0007669"/>
    <property type="project" value="InterPro"/>
</dbReference>
<keyword evidence="6 10" id="KW-0472">Membrane</keyword>
<keyword evidence="12" id="KW-1185">Reference proteome</keyword>
<keyword evidence="3" id="KW-1003">Cell membrane</keyword>
<organism evidence="11 12">
    <name type="scientific">Massilia cellulosiltytica</name>
    <dbReference type="NCBI Taxonomy" id="2683234"/>
    <lineage>
        <taxon>Bacteria</taxon>
        <taxon>Pseudomonadati</taxon>
        <taxon>Pseudomonadota</taxon>
        <taxon>Betaproteobacteria</taxon>
        <taxon>Burkholderiales</taxon>
        <taxon>Oxalobacteraceae</taxon>
        <taxon>Telluria group</taxon>
        <taxon>Massilia</taxon>
    </lineage>
</organism>
<evidence type="ECO:0000256" key="3">
    <source>
        <dbReference type="ARBA" id="ARBA00022475"/>
    </source>
</evidence>
<dbReference type="PANTHER" id="PTHR30561:SF0">
    <property type="entry name" value="GUANIDINIUM EXPORTER"/>
    <property type="match status" value="1"/>
</dbReference>
<dbReference type="InterPro" id="IPR045324">
    <property type="entry name" value="Small_multidrug_res"/>
</dbReference>
<protein>
    <recommendedName>
        <fullName evidence="8">Guanidinium exporter</fullName>
    </recommendedName>
</protein>
<evidence type="ECO:0000313" key="11">
    <source>
        <dbReference type="EMBL" id="MVW62814.1"/>
    </source>
</evidence>
<dbReference type="Pfam" id="PF00893">
    <property type="entry name" value="Multi_Drug_Res"/>
    <property type="match status" value="1"/>
</dbReference>
<keyword evidence="5 10" id="KW-1133">Transmembrane helix</keyword>
<dbReference type="AlphaFoldDB" id="A0A7X3G3A3"/>
<evidence type="ECO:0000256" key="4">
    <source>
        <dbReference type="ARBA" id="ARBA00022692"/>
    </source>
</evidence>
<dbReference type="GO" id="GO:0005886">
    <property type="term" value="C:plasma membrane"/>
    <property type="evidence" value="ECO:0007669"/>
    <property type="project" value="UniProtKB-SubCell"/>
</dbReference>
<sequence length="107" mass="10744">MAAWAQLFAAGVLEVAMAFALKASAGATRPVPSLVAVLAALGSIWLLAGAVRTLPLGIAYAVWTGIGALGVSLVGVAIFAETLSPARMLCMAVVFGGIAGLKFLEQS</sequence>
<dbReference type="PANTHER" id="PTHR30561">
    <property type="entry name" value="SMR FAMILY PROTON-DEPENDENT DRUG EFFLUX TRANSPORTER SUGE"/>
    <property type="match status" value="1"/>
</dbReference>
<evidence type="ECO:0000256" key="10">
    <source>
        <dbReference type="SAM" id="Phobius"/>
    </source>
</evidence>
<keyword evidence="2" id="KW-0813">Transport</keyword>